<evidence type="ECO:0000256" key="2">
    <source>
        <dbReference type="ARBA" id="ARBA00022771"/>
    </source>
</evidence>
<keyword evidence="7" id="KW-1185">Reference proteome</keyword>
<keyword evidence="3" id="KW-0862">Zinc</keyword>
<evidence type="ECO:0000256" key="1">
    <source>
        <dbReference type="ARBA" id="ARBA00022723"/>
    </source>
</evidence>
<dbReference type="AlphaFoldDB" id="A0A1E4TKF0"/>
<dbReference type="EMBL" id="KV453841">
    <property type="protein sequence ID" value="ODV92226.1"/>
    <property type="molecule type" value="Genomic_DNA"/>
</dbReference>
<dbReference type="SMART" id="SM00396">
    <property type="entry name" value="ZnF_UBR1"/>
    <property type="match status" value="1"/>
</dbReference>
<accession>A0A1E4TKF0</accession>
<evidence type="ECO:0000313" key="7">
    <source>
        <dbReference type="Proteomes" id="UP000095023"/>
    </source>
</evidence>
<reference evidence="7" key="1">
    <citation type="submission" date="2016-02" db="EMBL/GenBank/DDBJ databases">
        <title>Comparative genomics of biotechnologically important yeasts.</title>
        <authorList>
            <consortium name="DOE Joint Genome Institute"/>
            <person name="Riley R."/>
            <person name="Haridas S."/>
            <person name="Wolfe K.H."/>
            <person name="Lopes M.R."/>
            <person name="Hittinger C.T."/>
            <person name="Goker M."/>
            <person name="Salamov A."/>
            <person name="Wisecaver J."/>
            <person name="Long T.M."/>
            <person name="Aerts A.L."/>
            <person name="Barry K."/>
            <person name="Choi C."/>
            <person name="Clum A."/>
            <person name="Coughlan A.Y."/>
            <person name="Deshpande S."/>
            <person name="Douglass A.P."/>
            <person name="Hanson S.J."/>
            <person name="Klenk H.-P."/>
            <person name="Labutti K."/>
            <person name="Lapidus A."/>
            <person name="Lindquist E."/>
            <person name="Lipzen A."/>
            <person name="Meier-Kolthoff J.P."/>
            <person name="Ohm R.A."/>
            <person name="Otillar R.P."/>
            <person name="Pangilinan J."/>
            <person name="Peng Y."/>
            <person name="Rokas A."/>
            <person name="Rosa C.A."/>
            <person name="Scheuner C."/>
            <person name="Sibirny A.A."/>
            <person name="Slot J.C."/>
            <person name="Stielow J.B."/>
            <person name="Sun H."/>
            <person name="Kurtzman C.P."/>
            <person name="Blackwell M."/>
            <person name="Jeffries T.W."/>
            <person name="Grigoriev I.V."/>
        </authorList>
    </citation>
    <scope>NUCLEOTIDE SEQUENCE [LARGE SCALE GENOMIC DNA]</scope>
    <source>
        <strain evidence="7">NRRL Y-17796</strain>
    </source>
</reference>
<dbReference type="Proteomes" id="UP000095023">
    <property type="component" value="Unassembled WGS sequence"/>
</dbReference>
<gene>
    <name evidence="6" type="ORF">CANCADRAFT_55942</name>
</gene>
<dbReference type="OrthoDB" id="5795902at2759"/>
<dbReference type="PROSITE" id="PS51157">
    <property type="entry name" value="ZF_UBR"/>
    <property type="match status" value="1"/>
</dbReference>
<evidence type="ECO:0000259" key="5">
    <source>
        <dbReference type="PROSITE" id="PS51157"/>
    </source>
</evidence>
<organism evidence="6 7">
    <name type="scientific">Tortispora caseinolytica NRRL Y-17796</name>
    <dbReference type="NCBI Taxonomy" id="767744"/>
    <lineage>
        <taxon>Eukaryota</taxon>
        <taxon>Fungi</taxon>
        <taxon>Dikarya</taxon>
        <taxon>Ascomycota</taxon>
        <taxon>Saccharomycotina</taxon>
        <taxon>Trigonopsidomycetes</taxon>
        <taxon>Trigonopsidales</taxon>
        <taxon>Trigonopsidaceae</taxon>
        <taxon>Tortispora</taxon>
    </lineage>
</organism>
<keyword evidence="1" id="KW-0479">Metal-binding</keyword>
<dbReference type="GO" id="GO:0061630">
    <property type="term" value="F:ubiquitin protein ligase activity"/>
    <property type="evidence" value="ECO:0007669"/>
    <property type="project" value="InterPro"/>
</dbReference>
<dbReference type="PANTHER" id="PTHR13513">
    <property type="entry name" value="E3 UBIQUITIN-PROTEIN LIGASE UBR7"/>
    <property type="match status" value="1"/>
</dbReference>
<dbReference type="PANTHER" id="PTHR13513:SF9">
    <property type="entry name" value="E3 UBIQUITIN-PROTEIN LIGASE UBR7-RELATED"/>
    <property type="match status" value="1"/>
</dbReference>
<dbReference type="Pfam" id="PF02207">
    <property type="entry name" value="zf-UBR"/>
    <property type="match status" value="1"/>
</dbReference>
<sequence>MDEIKEDSEVTALEVLEEQSRLEREAREAMPYDPKECTHTLGGIRQLVFACLTCNSRDNTRAGVCYSCSIQCHADHDIVELFGKRDFTCDCGTDRLPSFGGCNLRKNYTDLSIASRDNKYNHNYDGRFCSCNTKYDPETDNAVFYQCMLGDACGEDWYHEHCLLGDEVIVAGGGTTIQGLQVIAEQTELSIESSPDIATGKNMLPELQDAAHSETAFDSAEGLKQRKNSNQMLPNSEDFDSLICWKCVEKNPLLRKWDGLAGVAFPALIRNVDSQSAKRKCSDDSDSVNIKRAKTSQLGIKLNQANQNTCKLPQKSEVGDSEMSLLLRHGYRDNLCRCAKCLPFLERHPVLLEEEITYEPPEDDDESSVYEAGMRALAGLPHVSAMETLNAYNTLKNRISDFLLPFAEQGKVVTSEDITQFFESIKSES</sequence>
<feature type="domain" description="UBR-type" evidence="5">
    <location>
        <begin position="35"/>
        <end position="107"/>
    </location>
</feature>
<proteinExistence type="predicted"/>
<evidence type="ECO:0000256" key="4">
    <source>
        <dbReference type="PROSITE-ProRule" id="PRU00508"/>
    </source>
</evidence>
<feature type="zinc finger region" description="UBR-type" evidence="4">
    <location>
        <begin position="35"/>
        <end position="107"/>
    </location>
</feature>
<dbReference type="GO" id="GO:0005737">
    <property type="term" value="C:cytoplasm"/>
    <property type="evidence" value="ECO:0007669"/>
    <property type="project" value="TreeGrafter"/>
</dbReference>
<evidence type="ECO:0000256" key="3">
    <source>
        <dbReference type="ARBA" id="ARBA00022833"/>
    </source>
</evidence>
<dbReference type="InterPro" id="IPR047506">
    <property type="entry name" value="UBR7-like_UBR-box"/>
</dbReference>
<dbReference type="InterPro" id="IPR003126">
    <property type="entry name" value="Znf_UBR"/>
</dbReference>
<keyword evidence="2" id="KW-0863">Zinc-finger</keyword>
<dbReference type="CDD" id="cd19677">
    <property type="entry name" value="UBR-box_UBR7"/>
    <property type="match status" value="1"/>
</dbReference>
<evidence type="ECO:0000313" key="6">
    <source>
        <dbReference type="EMBL" id="ODV92226.1"/>
    </source>
</evidence>
<dbReference type="InterPro" id="IPR040204">
    <property type="entry name" value="UBR7"/>
</dbReference>
<dbReference type="GO" id="GO:0008270">
    <property type="term" value="F:zinc ion binding"/>
    <property type="evidence" value="ECO:0007669"/>
    <property type="project" value="UniProtKB-KW"/>
</dbReference>
<protein>
    <recommendedName>
        <fullName evidence="5">UBR-type domain-containing protein</fullName>
    </recommendedName>
</protein>
<name>A0A1E4TKF0_9ASCO</name>